<evidence type="ECO:0000313" key="2">
    <source>
        <dbReference type="EMBL" id="GLQ72913.1"/>
    </source>
</evidence>
<feature type="domain" description="Phage tail collar" evidence="1">
    <location>
        <begin position="716"/>
        <end position="760"/>
    </location>
</feature>
<dbReference type="SUPFAM" id="SSF49464">
    <property type="entry name" value="Carboxypeptidase regulatory domain-like"/>
    <property type="match status" value="1"/>
</dbReference>
<dbReference type="PANTHER" id="PTHR35191">
    <property type="entry name" value="PROPHAGE SIDE TAIL FIBER PROTEIN HOMOLOG STFQ-RELATED"/>
    <property type="match status" value="1"/>
</dbReference>
<keyword evidence="3" id="KW-1185">Reference proteome</keyword>
<dbReference type="InterPro" id="IPR008969">
    <property type="entry name" value="CarboxyPept-like_regulatory"/>
</dbReference>
<comment type="caution">
    <text evidence="2">The sequence shown here is derived from an EMBL/GenBank/DDBJ whole genome shotgun (WGS) entry which is preliminary data.</text>
</comment>
<evidence type="ECO:0000259" key="1">
    <source>
        <dbReference type="Pfam" id="PF07484"/>
    </source>
</evidence>
<protein>
    <recommendedName>
        <fullName evidence="1">Phage tail collar domain-containing protein</fullName>
    </recommendedName>
</protein>
<reference evidence="3" key="1">
    <citation type="journal article" date="2019" name="Int. J. Syst. Evol. Microbiol.">
        <title>The Global Catalogue of Microorganisms (GCM) 10K type strain sequencing project: providing services to taxonomists for standard genome sequencing and annotation.</title>
        <authorList>
            <consortium name="The Broad Institute Genomics Platform"/>
            <consortium name="The Broad Institute Genome Sequencing Center for Infectious Disease"/>
            <person name="Wu L."/>
            <person name="Ma J."/>
        </authorList>
    </citation>
    <scope>NUCLEOTIDE SEQUENCE [LARGE SCALE GENOMIC DNA]</scope>
    <source>
        <strain evidence="3">NBRC 15640</strain>
    </source>
</reference>
<organism evidence="2 3">
    <name type="scientific">Vibrio penaeicida</name>
    <dbReference type="NCBI Taxonomy" id="104609"/>
    <lineage>
        <taxon>Bacteria</taxon>
        <taxon>Pseudomonadati</taxon>
        <taxon>Pseudomonadota</taxon>
        <taxon>Gammaproteobacteria</taxon>
        <taxon>Vibrionales</taxon>
        <taxon>Vibrionaceae</taxon>
        <taxon>Vibrio</taxon>
    </lineage>
</organism>
<dbReference type="InterPro" id="IPR037053">
    <property type="entry name" value="Phage_tail_collar_dom_sf"/>
</dbReference>
<dbReference type="Gene3D" id="3.90.1340.10">
    <property type="entry name" value="Phage tail collar domain"/>
    <property type="match status" value="1"/>
</dbReference>
<dbReference type="EMBL" id="BSNX01000022">
    <property type="protein sequence ID" value="GLQ72913.1"/>
    <property type="molecule type" value="Genomic_DNA"/>
</dbReference>
<proteinExistence type="predicted"/>
<sequence>MIRFKGTLSDAGGHTLAYAVVELVSSQNAGHALVFSGTQIKTDQHGYYEFSVKTGEYDVYAQVNQRRDVEYLGRIILNADVTGELTIEQALALTAPILPESVLEVRQHLANIQRLSSQVQSQHDTVQRSLGTVGQHADQVSVWAQQTHTQADRALGHANLASEQSTLATQQATRAQTQASAASDSARLAQEAKVALDGAVDRFELKNNAATDSDIDQKAVFSKFVRLPQFWRAFRAFLSQRFDGASTDLAVSEKALSAGLDTKWTFTLAKTNRYGATVLSHDYDSDIQYKAVTPFALKSGLDWVRYTTGLALDGKQDKGVVVAHDHDERYLPKQGPAVAVAQNTDTSWKPADGGLRCNSTSAGTFAPNADYCDYLTWGHRGGAKYYHALFVSHAFPSRLQFATSRAAGQANWSTKSLAFTDEFYGRQASDNRYLLKAEKASDAQRLDGIDATGFGRAYSASLTTGAGDWTTAQFVTYLQGQGCFDSPYWFTKCSWSYANNKRITDLGSALGHIHLAGCVIEVLGSAAHYMIRVTTPSTTTGGAVANADYLYVDHGSGYAPGWRRGYNSRIKPTAAEVGAYSRSESDHRFLSAAANDSFSGDLVSTARNRGLFGVYDASKTDHIWSMGAAYRNSSTGADFGNLYGLAYKHTNNPTGGTMAGGHQAVWCDNGVPKAALGHDGVWGTHVYDGSGSARKRVYSPNNLRTALDDICPAWVPRPSPLSTVPSGYLECRGQTFDLNAYPSLASAYPSGQLPDLRAHVIKGWDNGRGVDAGRAILSSQGDAMRNLTGNIIGISESFGWSGSANGAFIKSSNAPNLGATPSNTDRNNCGTVNFNASRQVPIANEVRVKNIAFMYIVRAA</sequence>
<dbReference type="Proteomes" id="UP001156690">
    <property type="component" value="Unassembled WGS sequence"/>
</dbReference>
<dbReference type="PANTHER" id="PTHR35191:SF1">
    <property type="entry name" value="PROPHAGE SIDE TAIL FIBER PROTEIN HOMOLOG STFQ-RELATED"/>
    <property type="match status" value="1"/>
</dbReference>
<dbReference type="AlphaFoldDB" id="A0AAV5NR09"/>
<dbReference type="InterPro" id="IPR051934">
    <property type="entry name" value="Phage_Tail_Fiber_Structural"/>
</dbReference>
<name>A0AAV5NR09_9VIBR</name>
<accession>A0AAV5NR09</accession>
<dbReference type="SUPFAM" id="SSF88874">
    <property type="entry name" value="Receptor-binding domain of short tail fibre protein gp12"/>
    <property type="match status" value="1"/>
</dbReference>
<evidence type="ECO:0000313" key="3">
    <source>
        <dbReference type="Proteomes" id="UP001156690"/>
    </source>
</evidence>
<gene>
    <name evidence="2" type="ORF">GCM10007932_22730</name>
</gene>
<dbReference type="InterPro" id="IPR011083">
    <property type="entry name" value="Phage_tail_collar_dom"/>
</dbReference>
<dbReference type="Pfam" id="PF07484">
    <property type="entry name" value="Collar"/>
    <property type="match status" value="1"/>
</dbReference>
<dbReference type="RefSeq" id="WP_126608509.1">
    <property type="nucleotide sequence ID" value="NZ_AP025145.1"/>
</dbReference>